<sequence>MIIIRSSFGEVTLRNFPKLRHTRKFVKISGPIIGPPRKSYIANTNALQYIWNQKISLTTKYFGAIGSCAYTLVHVHHDVLITVCPPLAIGGYYLYKFFRKKQYNREVNKILGTSTENENGIVRFKTYDESELGNVLKGIENEADHFKRQVVDVTERRIIDYIINQRGEPKVKKFSALFMDENDQFSVNTNENEVESWITAKVKIPNAEDQTQFNEDLNFVKLSLPLYSSKDITSRNRTGTIEVSLLQIFQEDIYDENGNLIKPKYIDYNISISVSQFNLLKPDSLVIRYVEGEGILKSKLMLEDKEDDTKKEEEEEITVNI</sequence>
<evidence type="ECO:0000313" key="2">
    <source>
        <dbReference type="Proteomes" id="UP000002258"/>
    </source>
</evidence>
<organism evidence="1 2">
    <name type="scientific">Scheffersomyces stipitis (strain ATCC 58785 / CBS 6054 / NBRC 10063 / NRRL Y-11545)</name>
    <name type="common">Yeast</name>
    <name type="synonym">Pichia stipitis</name>
    <dbReference type="NCBI Taxonomy" id="322104"/>
    <lineage>
        <taxon>Eukaryota</taxon>
        <taxon>Fungi</taxon>
        <taxon>Dikarya</taxon>
        <taxon>Ascomycota</taxon>
        <taxon>Saccharomycotina</taxon>
        <taxon>Pichiomycetes</taxon>
        <taxon>Debaryomycetaceae</taxon>
        <taxon>Scheffersomyces</taxon>
    </lineage>
</organism>
<dbReference type="STRING" id="322104.A3LYP1"/>
<dbReference type="HOGENOM" id="CLU_075125_0_0_1"/>
<dbReference type="KEGG" id="pic:PICST_33245"/>
<dbReference type="Proteomes" id="UP000002258">
    <property type="component" value="Chromosome 7"/>
</dbReference>
<gene>
    <name evidence="1" type="ORF">PICST_33245</name>
</gene>
<dbReference type="EMBL" id="CP000501">
    <property type="protein sequence ID" value="ABN68206.2"/>
    <property type="molecule type" value="Genomic_DNA"/>
</dbReference>
<dbReference type="RefSeq" id="XP_001386235.2">
    <property type="nucleotide sequence ID" value="XM_001386198.1"/>
</dbReference>
<protein>
    <submittedName>
        <fullName evidence="1">Uncharacterized protein</fullName>
    </submittedName>
</protein>
<proteinExistence type="predicted"/>
<dbReference type="InParanoid" id="A3LYP1"/>
<name>A3LYP1_PICST</name>
<keyword evidence="2" id="KW-1185">Reference proteome</keyword>
<dbReference type="OMA" id="HPRYYIT"/>
<evidence type="ECO:0000313" key="1">
    <source>
        <dbReference type="EMBL" id="ABN68206.2"/>
    </source>
</evidence>
<dbReference type="OrthoDB" id="4025944at2759"/>
<reference evidence="1 2" key="1">
    <citation type="journal article" date="2007" name="Nat. Biotechnol.">
        <title>Genome sequence of the lignocellulose-bioconverting and xylose-fermenting yeast Pichia stipitis.</title>
        <authorList>
            <person name="Jeffries T.W."/>
            <person name="Grigoriev I.V."/>
            <person name="Grimwood J."/>
            <person name="Laplaza J.M."/>
            <person name="Aerts A."/>
            <person name="Salamov A."/>
            <person name="Schmutz J."/>
            <person name="Lindquist E."/>
            <person name="Dehal P."/>
            <person name="Shapiro H."/>
            <person name="Jin Y.S."/>
            <person name="Passoth V."/>
            <person name="Richardson P.M."/>
        </authorList>
    </citation>
    <scope>NUCLEOTIDE SEQUENCE [LARGE SCALE GENOMIC DNA]</scope>
    <source>
        <strain evidence="2">ATCC 58785 / CBS 6054 / NBRC 10063 / NRRL Y-11545</strain>
    </source>
</reference>
<dbReference type="AlphaFoldDB" id="A3LYP1"/>
<dbReference type="eggNOG" id="ENOG502RQ2X">
    <property type="taxonomic scope" value="Eukaryota"/>
</dbReference>
<accession>A3LYP1</accession>
<dbReference type="GeneID" id="4840571"/>